<proteinExistence type="predicted"/>
<sequence length="148" mass="16740">MDFLIDFPLPTYRPKGRLDVLADQLGIRIIPCRRRRRASHETHARGAMKLIITEHGEGHLVTVVRCVRQTKGNQAELWSETLLAISDVLAMRPDWRDAGGALLDAFDQIPLQELRSAAVACRPWPVRHTMRGMLFPRLAGLLEARRAA</sequence>
<dbReference type="Proteomes" id="UP000664288">
    <property type="component" value="Unassembled WGS sequence"/>
</dbReference>
<comment type="caution">
    <text evidence="1">The sequence shown here is derived from an EMBL/GenBank/DDBJ whole genome shotgun (WGS) entry which is preliminary data.</text>
</comment>
<dbReference type="RefSeq" id="WP_207353149.1">
    <property type="nucleotide sequence ID" value="NZ_JAFMPY010000048.1"/>
</dbReference>
<name>A0ABS3JA23_9HYPH</name>
<reference evidence="1 2" key="1">
    <citation type="submission" date="2021-03" db="EMBL/GenBank/DDBJ databases">
        <title>Whole genome sequence of Jiella sp. MQZ13P-4.</title>
        <authorList>
            <person name="Tuo L."/>
        </authorList>
    </citation>
    <scope>NUCLEOTIDE SEQUENCE [LARGE SCALE GENOMIC DNA]</scope>
    <source>
        <strain evidence="1 2">MQZ13P-4</strain>
    </source>
</reference>
<protein>
    <submittedName>
        <fullName evidence="1">Uncharacterized protein</fullName>
    </submittedName>
</protein>
<gene>
    <name evidence="1" type="ORF">J1C47_22990</name>
</gene>
<dbReference type="EMBL" id="JAFMPY010000048">
    <property type="protein sequence ID" value="MBO0906523.1"/>
    <property type="molecule type" value="Genomic_DNA"/>
</dbReference>
<keyword evidence="2" id="KW-1185">Reference proteome</keyword>
<accession>A0ABS3JA23</accession>
<evidence type="ECO:0000313" key="1">
    <source>
        <dbReference type="EMBL" id="MBO0906523.1"/>
    </source>
</evidence>
<evidence type="ECO:0000313" key="2">
    <source>
        <dbReference type="Proteomes" id="UP000664288"/>
    </source>
</evidence>
<organism evidence="1 2">
    <name type="scientific">Jiella sonneratiae</name>
    <dbReference type="NCBI Taxonomy" id="2816856"/>
    <lineage>
        <taxon>Bacteria</taxon>
        <taxon>Pseudomonadati</taxon>
        <taxon>Pseudomonadota</taxon>
        <taxon>Alphaproteobacteria</taxon>
        <taxon>Hyphomicrobiales</taxon>
        <taxon>Aurantimonadaceae</taxon>
        <taxon>Jiella</taxon>
    </lineage>
</organism>